<sequence>WIVNDVDISEICLKYREEVVKKCEPITVTLANKMSESFTIGQKCFDLILLSTKLDFVIKTTNSKKQIELLISEIKPLNKEDVFILDDLVSFRKTIKCAINKSIKDSIDDLVIYNLQIISK</sequence>
<protein>
    <submittedName>
        <fullName evidence="1">8182_t:CDS:1</fullName>
    </submittedName>
</protein>
<proteinExistence type="predicted"/>
<evidence type="ECO:0000313" key="1">
    <source>
        <dbReference type="EMBL" id="CAG8830596.1"/>
    </source>
</evidence>
<evidence type="ECO:0000313" key="2">
    <source>
        <dbReference type="Proteomes" id="UP000789901"/>
    </source>
</evidence>
<dbReference type="EMBL" id="CAJVQB010042679">
    <property type="protein sequence ID" value="CAG8830596.1"/>
    <property type="molecule type" value="Genomic_DNA"/>
</dbReference>
<name>A0ABN7WHB3_GIGMA</name>
<feature type="non-terminal residue" evidence="1">
    <location>
        <position position="1"/>
    </location>
</feature>
<reference evidence="1 2" key="1">
    <citation type="submission" date="2021-06" db="EMBL/GenBank/DDBJ databases">
        <authorList>
            <person name="Kallberg Y."/>
            <person name="Tangrot J."/>
            <person name="Rosling A."/>
        </authorList>
    </citation>
    <scope>NUCLEOTIDE SEQUENCE [LARGE SCALE GENOMIC DNA]</scope>
    <source>
        <strain evidence="1 2">120-4 pot B 10/14</strain>
    </source>
</reference>
<keyword evidence="2" id="KW-1185">Reference proteome</keyword>
<comment type="caution">
    <text evidence="1">The sequence shown here is derived from an EMBL/GenBank/DDBJ whole genome shotgun (WGS) entry which is preliminary data.</text>
</comment>
<gene>
    <name evidence="1" type="ORF">GMARGA_LOCUS30379</name>
</gene>
<accession>A0ABN7WHB3</accession>
<dbReference type="Proteomes" id="UP000789901">
    <property type="component" value="Unassembled WGS sequence"/>
</dbReference>
<organism evidence="1 2">
    <name type="scientific">Gigaspora margarita</name>
    <dbReference type="NCBI Taxonomy" id="4874"/>
    <lineage>
        <taxon>Eukaryota</taxon>
        <taxon>Fungi</taxon>
        <taxon>Fungi incertae sedis</taxon>
        <taxon>Mucoromycota</taxon>
        <taxon>Glomeromycotina</taxon>
        <taxon>Glomeromycetes</taxon>
        <taxon>Diversisporales</taxon>
        <taxon>Gigasporaceae</taxon>
        <taxon>Gigaspora</taxon>
    </lineage>
</organism>